<dbReference type="InterPro" id="IPR000559">
    <property type="entry name" value="Formate_THF_ligase"/>
</dbReference>
<dbReference type="Pfam" id="PF01268">
    <property type="entry name" value="FTHFS"/>
    <property type="match status" value="1"/>
</dbReference>
<evidence type="ECO:0000256" key="1">
    <source>
        <dbReference type="ARBA" id="ARBA00022598"/>
    </source>
</evidence>
<evidence type="ECO:0000313" key="4">
    <source>
        <dbReference type="EMBL" id="KAG7462351.1"/>
    </source>
</evidence>
<organism evidence="4 5">
    <name type="scientific">Solea senegalensis</name>
    <name type="common">Senegalese sole</name>
    <dbReference type="NCBI Taxonomy" id="28829"/>
    <lineage>
        <taxon>Eukaryota</taxon>
        <taxon>Metazoa</taxon>
        <taxon>Chordata</taxon>
        <taxon>Craniata</taxon>
        <taxon>Vertebrata</taxon>
        <taxon>Euteleostomi</taxon>
        <taxon>Actinopterygii</taxon>
        <taxon>Neopterygii</taxon>
        <taxon>Teleostei</taxon>
        <taxon>Neoteleostei</taxon>
        <taxon>Acanthomorphata</taxon>
        <taxon>Carangaria</taxon>
        <taxon>Pleuronectiformes</taxon>
        <taxon>Pleuronectoidei</taxon>
        <taxon>Soleidae</taxon>
        <taxon>Solea</taxon>
    </lineage>
</organism>
<keyword evidence="1" id="KW-0436">Ligase</keyword>
<comment type="caution">
    <text evidence="4">The sequence shown here is derived from an EMBL/GenBank/DDBJ whole genome shotgun (WGS) entry which is preliminary data.</text>
</comment>
<dbReference type="AlphaFoldDB" id="A0AAV6PH76"/>
<dbReference type="Proteomes" id="UP000693946">
    <property type="component" value="Unassembled WGS sequence"/>
</dbReference>
<dbReference type="EMBL" id="JAGKHQ010000967">
    <property type="protein sequence ID" value="KAG7462351.1"/>
    <property type="molecule type" value="Genomic_DNA"/>
</dbReference>
<feature type="non-terminal residue" evidence="4">
    <location>
        <position position="1"/>
    </location>
</feature>
<accession>A0AAV6PH76</accession>
<evidence type="ECO:0000313" key="5">
    <source>
        <dbReference type="Proteomes" id="UP000693946"/>
    </source>
</evidence>
<name>A0AAV6PH76_SOLSE</name>
<gene>
    <name evidence="4" type="ORF">JOB18_024843</name>
</gene>
<sequence length="208" mass="22579">SGTPETGSKVLHCPIDTKLDIDEQEVGHFKQEVPANFAEVNSKIEVGHFKQEVPYNFAIRCRSPPKFGSTCAGTPLKITIPRAVNERVRARGARGAVAHGDSRGSARTRSEPRAVLVSIDLCLFIFPQGFGNLPICMAKTHLSLSHEADKKGVPTGFILPIRDIRASVGAGFLFPLVGTMPTIPGLPTRPCFYDIDLDPETEQVNGLF</sequence>
<dbReference type="GO" id="GO:0005524">
    <property type="term" value="F:ATP binding"/>
    <property type="evidence" value="ECO:0007669"/>
    <property type="project" value="UniProtKB-KW"/>
</dbReference>
<reference evidence="4 5" key="1">
    <citation type="journal article" date="2021" name="Sci. Rep.">
        <title>Chromosome anchoring in Senegalese sole (Solea senegalensis) reveals sex-associated markers and genome rearrangements in flatfish.</title>
        <authorList>
            <person name="Guerrero-Cozar I."/>
            <person name="Gomez-Garrido J."/>
            <person name="Berbel C."/>
            <person name="Martinez-Blanch J.F."/>
            <person name="Alioto T."/>
            <person name="Claros M.G."/>
            <person name="Gagnaire P.A."/>
            <person name="Manchado M."/>
        </authorList>
    </citation>
    <scope>NUCLEOTIDE SEQUENCE [LARGE SCALE GENOMIC DNA]</scope>
    <source>
        <strain evidence="4">Sse05_10M</strain>
    </source>
</reference>
<keyword evidence="2" id="KW-0547">Nucleotide-binding</keyword>
<dbReference type="GO" id="GO:0004329">
    <property type="term" value="F:formate-tetrahydrofolate ligase activity"/>
    <property type="evidence" value="ECO:0007669"/>
    <property type="project" value="InterPro"/>
</dbReference>
<keyword evidence="5" id="KW-1185">Reference proteome</keyword>
<keyword evidence="3" id="KW-0067">ATP-binding</keyword>
<proteinExistence type="predicted"/>
<protein>
    <submittedName>
        <fullName evidence="4">C-1-tetrahydrofolate synthase, cytoplasmic</fullName>
    </submittedName>
</protein>
<evidence type="ECO:0000256" key="3">
    <source>
        <dbReference type="ARBA" id="ARBA00022840"/>
    </source>
</evidence>
<evidence type="ECO:0000256" key="2">
    <source>
        <dbReference type="ARBA" id="ARBA00022741"/>
    </source>
</evidence>